<keyword evidence="3" id="KW-1185">Reference proteome</keyword>
<dbReference type="Proteomes" id="UP001153555">
    <property type="component" value="Unassembled WGS sequence"/>
</dbReference>
<name>A0A9N7NS03_STRHE</name>
<feature type="compositionally biased region" description="Basic residues" evidence="1">
    <location>
        <begin position="302"/>
        <end position="312"/>
    </location>
</feature>
<evidence type="ECO:0000256" key="1">
    <source>
        <dbReference type="SAM" id="MobiDB-lite"/>
    </source>
</evidence>
<dbReference type="EMBL" id="CACSLK010028802">
    <property type="protein sequence ID" value="CAA0835323.1"/>
    <property type="molecule type" value="Genomic_DNA"/>
</dbReference>
<dbReference type="AlphaFoldDB" id="A0A9N7NS03"/>
<reference evidence="2" key="1">
    <citation type="submission" date="2019-12" db="EMBL/GenBank/DDBJ databases">
        <authorList>
            <person name="Scholes J."/>
        </authorList>
    </citation>
    <scope>NUCLEOTIDE SEQUENCE</scope>
</reference>
<feature type="region of interest" description="Disordered" evidence="1">
    <location>
        <begin position="281"/>
        <end position="332"/>
    </location>
</feature>
<gene>
    <name evidence="2" type="ORF">SHERM_02886</name>
</gene>
<comment type="caution">
    <text evidence="2">The sequence shown here is derived from an EMBL/GenBank/DDBJ whole genome shotgun (WGS) entry which is preliminary data.</text>
</comment>
<accession>A0A9N7NS03</accession>
<sequence>LMDKAKQRAQTRLAWPRRRARARIRGCRRAQWHRRSSKRLERSRLEGSSTWRYARARKKVVRKRATIERKKGRIRQGRKYAHWRRRAWCLEIRRKGAQGEDVGRLMRTRDCSKWTSAHWALDDTRTALGARRRAVGERSARALRTRGPVDRCGNISGLSSVGSSCAVDKDTREQTTHVGDACGMGKDLGLVGLGKLGDTHEIVTRAKGAIPCTPEGRGKTKATSLVLIGIGMVRIIDPAGLGKAVECRNAREGSVTGVILRRSGNVAGSIFLVGIGKVDMGSKSDPSRNRNSVHKARDLTPRGKRIGGRRRRDLSPRGLSQGGVRRWRRPRW</sequence>
<feature type="non-terminal residue" evidence="2">
    <location>
        <position position="332"/>
    </location>
</feature>
<protein>
    <submittedName>
        <fullName evidence="2">Uncharacterized protein</fullName>
    </submittedName>
</protein>
<evidence type="ECO:0000313" key="3">
    <source>
        <dbReference type="Proteomes" id="UP001153555"/>
    </source>
</evidence>
<feature type="non-terminal residue" evidence="2">
    <location>
        <position position="1"/>
    </location>
</feature>
<proteinExistence type="predicted"/>
<evidence type="ECO:0000313" key="2">
    <source>
        <dbReference type="EMBL" id="CAA0835323.1"/>
    </source>
</evidence>
<organism evidence="2 3">
    <name type="scientific">Striga hermonthica</name>
    <name type="common">Purple witchweed</name>
    <name type="synonym">Buchnera hermonthica</name>
    <dbReference type="NCBI Taxonomy" id="68872"/>
    <lineage>
        <taxon>Eukaryota</taxon>
        <taxon>Viridiplantae</taxon>
        <taxon>Streptophyta</taxon>
        <taxon>Embryophyta</taxon>
        <taxon>Tracheophyta</taxon>
        <taxon>Spermatophyta</taxon>
        <taxon>Magnoliopsida</taxon>
        <taxon>eudicotyledons</taxon>
        <taxon>Gunneridae</taxon>
        <taxon>Pentapetalae</taxon>
        <taxon>asterids</taxon>
        <taxon>lamiids</taxon>
        <taxon>Lamiales</taxon>
        <taxon>Orobanchaceae</taxon>
        <taxon>Buchnereae</taxon>
        <taxon>Striga</taxon>
    </lineage>
</organism>